<evidence type="ECO:0000313" key="8">
    <source>
        <dbReference type="EMBL" id="AOZ96510.1"/>
    </source>
</evidence>
<dbReference type="InterPro" id="IPR040449">
    <property type="entry name" value="Peptidase_S66_N"/>
</dbReference>
<keyword evidence="4" id="KW-0378">Hydrolase</keyword>
<evidence type="ECO:0000259" key="6">
    <source>
        <dbReference type="Pfam" id="PF02016"/>
    </source>
</evidence>
<gene>
    <name evidence="8" type="ORF">bhn_I1477</name>
</gene>
<comment type="similarity">
    <text evidence="1">Belongs to the peptidase S66 family.</text>
</comment>
<dbReference type="SUPFAM" id="SSF141986">
    <property type="entry name" value="LD-carboxypeptidase A C-terminal domain-like"/>
    <property type="match status" value="1"/>
</dbReference>
<name>A0A1D9P1Q7_9FIRM</name>
<dbReference type="AlphaFoldDB" id="A0A1D9P1Q7"/>
<dbReference type="Gene3D" id="3.50.30.60">
    <property type="entry name" value="LD-carboxypeptidase A C-terminal domain-like"/>
    <property type="match status" value="1"/>
</dbReference>
<dbReference type="InterPro" id="IPR003507">
    <property type="entry name" value="S66_fam"/>
</dbReference>
<dbReference type="Proteomes" id="UP000179284">
    <property type="component" value="Chromosome I"/>
</dbReference>
<keyword evidence="3" id="KW-0645">Protease</keyword>
<dbReference type="PANTHER" id="PTHR30237">
    <property type="entry name" value="MURAMOYLTETRAPEPTIDE CARBOXYPEPTIDASE"/>
    <property type="match status" value="1"/>
</dbReference>
<feature type="domain" description="LD-carboxypeptidase C-terminal" evidence="7">
    <location>
        <begin position="223"/>
        <end position="344"/>
    </location>
</feature>
<evidence type="ECO:0000256" key="2">
    <source>
        <dbReference type="ARBA" id="ARBA00022645"/>
    </source>
</evidence>
<dbReference type="RefSeq" id="WP_083385841.1">
    <property type="nucleotide sequence ID" value="NZ_CP017831.1"/>
</dbReference>
<dbReference type="CDD" id="cd07062">
    <property type="entry name" value="Peptidase_S66_mccF_like"/>
    <property type="match status" value="1"/>
</dbReference>
<dbReference type="EMBL" id="CP017831">
    <property type="protein sequence ID" value="AOZ96510.1"/>
    <property type="molecule type" value="Genomic_DNA"/>
</dbReference>
<evidence type="ECO:0000256" key="1">
    <source>
        <dbReference type="ARBA" id="ARBA00010233"/>
    </source>
</evidence>
<keyword evidence="2" id="KW-0121">Carboxypeptidase</keyword>
<dbReference type="GO" id="GO:0004180">
    <property type="term" value="F:carboxypeptidase activity"/>
    <property type="evidence" value="ECO:0007669"/>
    <property type="project" value="UniProtKB-KW"/>
</dbReference>
<dbReference type="GO" id="GO:0008236">
    <property type="term" value="F:serine-type peptidase activity"/>
    <property type="evidence" value="ECO:0007669"/>
    <property type="project" value="UniProtKB-KW"/>
</dbReference>
<dbReference type="Pfam" id="PF17676">
    <property type="entry name" value="Peptidase_S66C"/>
    <property type="match status" value="1"/>
</dbReference>
<dbReference type="OrthoDB" id="9807329at2"/>
<dbReference type="InterPro" id="IPR027478">
    <property type="entry name" value="LdcA_N"/>
</dbReference>
<evidence type="ECO:0000256" key="4">
    <source>
        <dbReference type="ARBA" id="ARBA00022801"/>
    </source>
</evidence>
<dbReference type="InterPro" id="IPR040921">
    <property type="entry name" value="Peptidase_S66C"/>
</dbReference>
<dbReference type="SUPFAM" id="SSF52317">
    <property type="entry name" value="Class I glutamine amidotransferase-like"/>
    <property type="match status" value="1"/>
</dbReference>
<evidence type="ECO:0000256" key="3">
    <source>
        <dbReference type="ARBA" id="ARBA00022670"/>
    </source>
</evidence>
<proteinExistence type="inferred from homology"/>
<evidence type="ECO:0000259" key="7">
    <source>
        <dbReference type="Pfam" id="PF17676"/>
    </source>
</evidence>
<dbReference type="Gene3D" id="3.40.50.10740">
    <property type="entry name" value="Class I glutamine amidotransferase-like"/>
    <property type="match status" value="1"/>
</dbReference>
<protein>
    <submittedName>
        <fullName evidence="8">Peptidase S66 family</fullName>
    </submittedName>
</protein>
<evidence type="ECO:0000313" key="9">
    <source>
        <dbReference type="Proteomes" id="UP000179284"/>
    </source>
</evidence>
<reference evidence="9" key="1">
    <citation type="submission" date="2016-10" db="EMBL/GenBank/DDBJ databases">
        <title>The complete genome sequence of the rumen bacterium Butyrivibrio hungatei MB2003.</title>
        <authorList>
            <person name="Palevich N."/>
            <person name="Kelly W.J."/>
            <person name="Leahy S.C."/>
            <person name="Altermann E."/>
            <person name="Rakonjac J."/>
            <person name="Attwood G.T."/>
        </authorList>
    </citation>
    <scope>NUCLEOTIDE SEQUENCE [LARGE SCALE GENOMIC DNA]</scope>
    <source>
        <strain evidence="9">MB2003</strain>
    </source>
</reference>
<evidence type="ECO:0000256" key="5">
    <source>
        <dbReference type="ARBA" id="ARBA00022825"/>
    </source>
</evidence>
<accession>A0A1D9P1Q7</accession>
<sequence>MIKRPVSIKKGDVIGITAPSFGAATEPYSTMIDVSLDKIKERGYKILEGKTARLGDGIGISTDPKVAASELMEFYKRDDINAIISAGGGELMNETITHVDFNELKNYPPKWFIGYSDNTNFIFPLVTMTGVMGIYGPCISGFAKKWEGTEEDSFALLEGTKTSFSGYEKVAFETDDDNESEPPKADFYYDWTYEYNAEKELVIYSCENGKANKLSKDAEVSFEGILLGGCLDVLANLVGTRFDNMKSFNEKNQDVIWVLEACDLTPMSYRRALWNLREAGWFTNAKGFVIGRPCTSFGQNMMGVDQYNAVTEILKDFNVPIIMDADIGHIDPMLPVVMGANAKVSTRNNNLFVDYLSL</sequence>
<organism evidence="8 9">
    <name type="scientific">Butyrivibrio hungatei</name>
    <dbReference type="NCBI Taxonomy" id="185008"/>
    <lineage>
        <taxon>Bacteria</taxon>
        <taxon>Bacillati</taxon>
        <taxon>Bacillota</taxon>
        <taxon>Clostridia</taxon>
        <taxon>Lachnospirales</taxon>
        <taxon>Lachnospiraceae</taxon>
        <taxon>Butyrivibrio</taxon>
    </lineage>
</organism>
<dbReference type="PANTHER" id="PTHR30237:SF2">
    <property type="entry name" value="MUREIN TETRAPEPTIDE CARBOXYPEPTIDASE"/>
    <property type="match status" value="1"/>
</dbReference>
<dbReference type="InterPro" id="IPR029062">
    <property type="entry name" value="Class_I_gatase-like"/>
</dbReference>
<dbReference type="GO" id="GO:0006508">
    <property type="term" value="P:proteolysis"/>
    <property type="evidence" value="ECO:0007669"/>
    <property type="project" value="UniProtKB-KW"/>
</dbReference>
<dbReference type="InterPro" id="IPR027461">
    <property type="entry name" value="Carboxypeptidase_A_C_sf"/>
</dbReference>
<keyword evidence="9" id="KW-1185">Reference proteome</keyword>
<dbReference type="PIRSF" id="PIRSF028757">
    <property type="entry name" value="LD-carboxypeptidase"/>
    <property type="match status" value="1"/>
</dbReference>
<feature type="domain" description="LD-carboxypeptidase N-terminal" evidence="6">
    <location>
        <begin position="14"/>
        <end position="136"/>
    </location>
</feature>
<keyword evidence="5" id="KW-0720">Serine protease</keyword>
<dbReference type="Pfam" id="PF02016">
    <property type="entry name" value="Peptidase_S66"/>
    <property type="match status" value="1"/>
</dbReference>
<dbReference type="KEGG" id="bhu:bhn_I1477"/>